<dbReference type="Proteomes" id="UP000093104">
    <property type="component" value="Unassembled WGS sequence"/>
</dbReference>
<dbReference type="InterPro" id="IPR020923">
    <property type="entry name" value="DNA_ligase_B"/>
</dbReference>
<dbReference type="AlphaFoldDB" id="A0A1C7ZA80"/>
<dbReference type="Gene3D" id="2.40.50.140">
    <property type="entry name" value="Nucleic acid-binding proteins"/>
    <property type="match status" value="1"/>
</dbReference>
<feature type="signal peptide" evidence="8">
    <location>
        <begin position="1"/>
        <end position="22"/>
    </location>
</feature>
<evidence type="ECO:0000256" key="8">
    <source>
        <dbReference type="SAM" id="SignalP"/>
    </source>
</evidence>
<evidence type="ECO:0000256" key="4">
    <source>
        <dbReference type="ARBA" id="ARBA00023027"/>
    </source>
</evidence>
<dbReference type="Pfam" id="PF03120">
    <property type="entry name" value="OB_DNA_ligase"/>
    <property type="match status" value="1"/>
</dbReference>
<dbReference type="OrthoDB" id="9759736at2"/>
<feature type="domain" description="NAD-dependent DNA ligase N-terminal" evidence="9">
    <location>
        <begin position="32"/>
        <end position="431"/>
    </location>
</feature>
<comment type="similarity">
    <text evidence="7">Belongs to the NAD-dependent DNA ligase family. LigB subfamily.</text>
</comment>
<dbReference type="SUPFAM" id="SSF47781">
    <property type="entry name" value="RuvA domain 2-like"/>
    <property type="match status" value="1"/>
</dbReference>
<comment type="caution">
    <text evidence="10">The sequence shown here is derived from an EMBL/GenBank/DDBJ whole genome shotgun (WGS) entry which is preliminary data.</text>
</comment>
<comment type="function">
    <text evidence="7">Catalyzes the formation of phosphodiester linkages between 5'-phosphoryl and 3'-hydroxyl groups in double-stranded DNA using NAD as a coenzyme and as the energy source for the reaction.</text>
</comment>
<dbReference type="NCBIfam" id="NF005987">
    <property type="entry name" value="PRK08097.1"/>
    <property type="match status" value="1"/>
</dbReference>
<dbReference type="GO" id="GO:0006281">
    <property type="term" value="P:DNA repair"/>
    <property type="evidence" value="ECO:0007669"/>
    <property type="project" value="UniProtKB-KW"/>
</dbReference>
<dbReference type="SUPFAM" id="SSF50249">
    <property type="entry name" value="Nucleic acid-binding proteins"/>
    <property type="match status" value="1"/>
</dbReference>
<dbReference type="Pfam" id="PF01653">
    <property type="entry name" value="DNA_ligase_aden"/>
    <property type="match status" value="1"/>
</dbReference>
<keyword evidence="8" id="KW-0732">Signal</keyword>
<accession>A0A1C7ZA80</accession>
<feature type="chain" id="PRO_5008892319" description="DNA ligase B" evidence="8">
    <location>
        <begin position="23"/>
        <end position="561"/>
    </location>
</feature>
<dbReference type="EMBL" id="LGSI01000005">
    <property type="protein sequence ID" value="OCR26851.1"/>
    <property type="molecule type" value="Genomic_DNA"/>
</dbReference>
<sequence length="561" mass="62270">MLPLLRAVICVVFALFAVNAQAIKCPGWTPTKARSQIIDLQGQIERWDESYHRQGVALIKDELYDQSRQRLHFLRTCFAQAAPLDDNPLKTASGPILHPIPHTGLNKLADENAVRAWLNGRSDLWIQPKVDGVAVTLVYERGVLARVISRGDGVRGQDWTAHGRLIPAIPAHLPWEETLVLQGELYWRLENHVQATRGSLNARSKVAGLLARNVISADEAGALGLFVWDWPDGPAGMTERMAGLKALGFESSAHYSEPLANFAQAQQWRDHWYRQPLPFATDGVVIRQGQRPPAQRWQAKAPYWIAAWKYPYAQALTEVRKVNFNIGRSGRITPVLELKPVQLDDRKISRVSVGSLQRWQELDVRPGDQIAVSLAGLTIPRLDSVVSRNLERAQLKIPNPDAFHGLSCFQPTAGCENQFRARLVWLSGKKGLALSGVGPGSWDKLINAGQINGLLDWMALDRDQLVNIPGLGERSSAKLLDSLRSARQRSFSTWLTAIGLPPAGNAQLGPDWQELATRSAERWQAEPGVGPGRALQLVAFFQHPEVQALSEQLRVYGVEGF</sequence>
<dbReference type="InterPro" id="IPR001679">
    <property type="entry name" value="DNA_ligase"/>
</dbReference>
<evidence type="ECO:0000256" key="3">
    <source>
        <dbReference type="ARBA" id="ARBA00022763"/>
    </source>
</evidence>
<organism evidence="10 11">
    <name type="scientific">Pseudomonas syringae</name>
    <dbReference type="NCBI Taxonomy" id="317"/>
    <lineage>
        <taxon>Bacteria</taxon>
        <taxon>Pseudomonadati</taxon>
        <taxon>Pseudomonadota</taxon>
        <taxon>Gammaproteobacteria</taxon>
        <taxon>Pseudomonadales</taxon>
        <taxon>Pseudomonadaceae</taxon>
        <taxon>Pseudomonas</taxon>
    </lineage>
</organism>
<dbReference type="HAMAP" id="MF_01587">
    <property type="entry name" value="DNA_ligase_B"/>
    <property type="match status" value="1"/>
</dbReference>
<dbReference type="InterPro" id="IPR050326">
    <property type="entry name" value="NAD_dep_DNA_ligaseB"/>
</dbReference>
<dbReference type="PANTHER" id="PTHR47810">
    <property type="entry name" value="DNA LIGASE"/>
    <property type="match status" value="1"/>
</dbReference>
<dbReference type="RefSeq" id="WP_065831578.1">
    <property type="nucleotide sequence ID" value="NZ_LGSI01000005.1"/>
</dbReference>
<dbReference type="Gene3D" id="3.30.470.30">
    <property type="entry name" value="DNA ligase/mRNA capping enzyme"/>
    <property type="match status" value="1"/>
</dbReference>
<feature type="active site" description="N6-AMP-lysine intermediate" evidence="7">
    <location>
        <position position="129"/>
    </location>
</feature>
<dbReference type="PANTHER" id="PTHR47810:SF1">
    <property type="entry name" value="DNA LIGASE B"/>
    <property type="match status" value="1"/>
</dbReference>
<dbReference type="SMART" id="SM00532">
    <property type="entry name" value="LIGANc"/>
    <property type="match status" value="1"/>
</dbReference>
<gene>
    <name evidence="7" type="primary">ligB</name>
    <name evidence="10" type="ORF">AFK24_01615</name>
</gene>
<dbReference type="SUPFAM" id="SSF56091">
    <property type="entry name" value="DNA ligase/mRNA capping enzyme, catalytic domain"/>
    <property type="match status" value="1"/>
</dbReference>
<dbReference type="PROSITE" id="PS01056">
    <property type="entry name" value="DNA_LIGASE_N2"/>
    <property type="match status" value="1"/>
</dbReference>
<dbReference type="Gene3D" id="1.10.150.20">
    <property type="entry name" value="5' to 3' exonuclease, C-terminal subdomain"/>
    <property type="match status" value="1"/>
</dbReference>
<proteinExistence type="inferred from homology"/>
<keyword evidence="5 7" id="KW-0234">DNA repair</keyword>
<dbReference type="GO" id="GO:0003911">
    <property type="term" value="F:DNA ligase (NAD+) activity"/>
    <property type="evidence" value="ECO:0007669"/>
    <property type="project" value="UniProtKB-UniRule"/>
</dbReference>
<dbReference type="InterPro" id="IPR004150">
    <property type="entry name" value="NAD_DNA_ligase_OB"/>
</dbReference>
<dbReference type="InterPro" id="IPR010994">
    <property type="entry name" value="RuvA_2-like"/>
</dbReference>
<dbReference type="PATRIC" id="fig|317.243.peg.5818"/>
<dbReference type="Gene3D" id="1.10.287.610">
    <property type="entry name" value="Helix hairpin bin"/>
    <property type="match status" value="1"/>
</dbReference>
<dbReference type="PIRSF" id="PIRSF001604">
    <property type="entry name" value="LigA"/>
    <property type="match status" value="1"/>
</dbReference>
<dbReference type="EC" id="6.5.1.2" evidence="7"/>
<keyword evidence="1 7" id="KW-0436">Ligase</keyword>
<dbReference type="InterPro" id="IPR013840">
    <property type="entry name" value="DNAligase_N"/>
</dbReference>
<reference evidence="10 11" key="1">
    <citation type="submission" date="2015-07" db="EMBL/GenBank/DDBJ databases">
        <title>Draft genome sequence of a diazotrophic, plant growth-promoting rhizobacterium of the Pseudomonas syringae complex.</title>
        <authorList>
            <person name="Patten C.L."/>
            <person name="Jeong H."/>
        </authorList>
    </citation>
    <scope>NUCLEOTIDE SEQUENCE [LARGE SCALE GENOMIC DNA]</scope>
    <source>
        <strain evidence="10 11">GR12-2</strain>
    </source>
</reference>
<evidence type="ECO:0000256" key="2">
    <source>
        <dbReference type="ARBA" id="ARBA00022705"/>
    </source>
</evidence>
<evidence type="ECO:0000256" key="7">
    <source>
        <dbReference type="HAMAP-Rule" id="MF_01587"/>
    </source>
</evidence>
<evidence type="ECO:0000313" key="10">
    <source>
        <dbReference type="EMBL" id="OCR26851.1"/>
    </source>
</evidence>
<evidence type="ECO:0000259" key="9">
    <source>
        <dbReference type="SMART" id="SM00532"/>
    </source>
</evidence>
<dbReference type="InterPro" id="IPR013839">
    <property type="entry name" value="DNAligase_adenylation"/>
</dbReference>
<keyword evidence="4 7" id="KW-0520">NAD</keyword>
<evidence type="ECO:0000313" key="11">
    <source>
        <dbReference type="Proteomes" id="UP000093104"/>
    </source>
</evidence>
<evidence type="ECO:0000256" key="5">
    <source>
        <dbReference type="ARBA" id="ARBA00023204"/>
    </source>
</evidence>
<keyword evidence="3 7" id="KW-0227">DNA damage</keyword>
<name>A0A1C7ZA80_PSESX</name>
<comment type="catalytic activity">
    <reaction evidence="6 7">
        <text>NAD(+) + (deoxyribonucleotide)n-3'-hydroxyl + 5'-phospho-(deoxyribonucleotide)m = (deoxyribonucleotide)n+m + AMP + beta-nicotinamide D-nucleotide.</text>
        <dbReference type="EC" id="6.5.1.2"/>
    </reaction>
</comment>
<protein>
    <recommendedName>
        <fullName evidence="7">DNA ligase B</fullName>
        <ecNumber evidence="7">6.5.1.2</ecNumber>
    </recommendedName>
    <alternativeName>
        <fullName evidence="7">Polydeoxyribonucleotide synthase [NAD(+)] B</fullName>
    </alternativeName>
</protein>
<evidence type="ECO:0000256" key="6">
    <source>
        <dbReference type="ARBA" id="ARBA00034005"/>
    </source>
</evidence>
<dbReference type="InterPro" id="IPR012340">
    <property type="entry name" value="NA-bd_OB-fold"/>
</dbReference>
<dbReference type="InterPro" id="IPR033136">
    <property type="entry name" value="DNA_ligase_CS"/>
</dbReference>
<evidence type="ECO:0000256" key="1">
    <source>
        <dbReference type="ARBA" id="ARBA00022598"/>
    </source>
</evidence>
<keyword evidence="2 7" id="KW-0235">DNA replication</keyword>
<dbReference type="GO" id="GO:0006260">
    <property type="term" value="P:DNA replication"/>
    <property type="evidence" value="ECO:0007669"/>
    <property type="project" value="UniProtKB-KW"/>
</dbReference>